<organism evidence="2 3">
    <name type="scientific">Shewanella canadensis</name>
    <dbReference type="NCBI Taxonomy" id="271096"/>
    <lineage>
        <taxon>Bacteria</taxon>
        <taxon>Pseudomonadati</taxon>
        <taxon>Pseudomonadota</taxon>
        <taxon>Gammaproteobacteria</taxon>
        <taxon>Alteromonadales</taxon>
        <taxon>Shewanellaceae</taxon>
        <taxon>Shewanella</taxon>
    </lineage>
</organism>
<feature type="chain" id="PRO_5018614934" description="Porin" evidence="1">
    <location>
        <begin position="24"/>
        <end position="255"/>
    </location>
</feature>
<sequence length="255" mass="27719">MMNKILKIAVPAALACFSASSQAEVIVQNNSVGIGYEYMIGDMGDDNPTQQDQEYFRFTNVTVADWGSMIGWLKFENPTDTAEAGVGDGYVTTKAWLKLDYSLGNTPFNAWVQSFTVGNKATFEENLYLGGSYDVNLGPVKGTAGLGAMYAYGSMHEGPNAGASFAGFSGYAAVLQLKMPLSKSLTAKFYYEGQFDRSSEHQSIGYKDYGYQAIACIDYKLPSAMLASLSYKHRENWGGVKAEGGIVFAEVSYSF</sequence>
<proteinExistence type="predicted"/>
<keyword evidence="1" id="KW-0732">Signal</keyword>
<dbReference type="EMBL" id="RXNU01000001">
    <property type="protein sequence ID" value="RTR40967.1"/>
    <property type="molecule type" value="Genomic_DNA"/>
</dbReference>
<evidence type="ECO:0008006" key="4">
    <source>
        <dbReference type="Google" id="ProtNLM"/>
    </source>
</evidence>
<gene>
    <name evidence="2" type="ORF">EKG38_03395</name>
</gene>
<evidence type="ECO:0000313" key="2">
    <source>
        <dbReference type="EMBL" id="RTR40967.1"/>
    </source>
</evidence>
<name>A0A3S0IVW6_9GAMM</name>
<feature type="signal peptide" evidence="1">
    <location>
        <begin position="1"/>
        <end position="23"/>
    </location>
</feature>
<accession>A0A3S0IVW6</accession>
<dbReference type="GO" id="GO:0009279">
    <property type="term" value="C:cell outer membrane"/>
    <property type="evidence" value="ECO:0007669"/>
    <property type="project" value="InterPro"/>
</dbReference>
<dbReference type="AlphaFoldDB" id="A0A3S0IVW6"/>
<dbReference type="Pfam" id="PF03502">
    <property type="entry name" value="Channel_Tsx"/>
    <property type="match status" value="1"/>
</dbReference>
<keyword evidence="3" id="KW-1185">Reference proteome</keyword>
<dbReference type="Proteomes" id="UP000267448">
    <property type="component" value="Unassembled WGS sequence"/>
</dbReference>
<protein>
    <recommendedName>
        <fullName evidence="4">Porin</fullName>
    </recommendedName>
</protein>
<comment type="caution">
    <text evidence="2">The sequence shown here is derived from an EMBL/GenBank/DDBJ whole genome shotgun (WGS) entry which is preliminary data.</text>
</comment>
<dbReference type="InterPro" id="IPR018013">
    <property type="entry name" value="Channel_Tsx-like"/>
</dbReference>
<reference evidence="2 3" key="1">
    <citation type="submission" date="2018-12" db="EMBL/GenBank/DDBJ databases">
        <authorList>
            <person name="Yu L."/>
        </authorList>
    </citation>
    <scope>NUCLEOTIDE SEQUENCE [LARGE SCALE GENOMIC DNA]</scope>
    <source>
        <strain evidence="2 3">HAW-EB2</strain>
    </source>
</reference>
<dbReference type="OrthoDB" id="6255436at2"/>
<evidence type="ECO:0000313" key="3">
    <source>
        <dbReference type="Proteomes" id="UP000267448"/>
    </source>
</evidence>
<evidence type="ECO:0000256" key="1">
    <source>
        <dbReference type="SAM" id="SignalP"/>
    </source>
</evidence>